<evidence type="ECO:0000313" key="2">
    <source>
        <dbReference type="EMBL" id="MBP2703485.1"/>
    </source>
</evidence>
<gene>
    <name evidence="2" type="ORF">JOL79_06695</name>
</gene>
<proteinExistence type="predicted"/>
<dbReference type="RefSeq" id="WP_210154797.1">
    <property type="nucleotide sequence ID" value="NZ_JAFCNB010000003.1"/>
</dbReference>
<keyword evidence="3" id="KW-1185">Reference proteome</keyword>
<organism evidence="2 3">
    <name type="scientific">Microbispora oryzae</name>
    <dbReference type="NCBI Taxonomy" id="2806554"/>
    <lineage>
        <taxon>Bacteria</taxon>
        <taxon>Bacillati</taxon>
        <taxon>Actinomycetota</taxon>
        <taxon>Actinomycetes</taxon>
        <taxon>Streptosporangiales</taxon>
        <taxon>Streptosporangiaceae</taxon>
        <taxon>Microbispora</taxon>
    </lineage>
</organism>
<protein>
    <submittedName>
        <fullName evidence="2">Uncharacterized protein</fullName>
    </submittedName>
</protein>
<name>A0A940WL44_9ACTN</name>
<dbReference type="EMBL" id="JAFCNB010000003">
    <property type="protein sequence ID" value="MBP2703485.1"/>
    <property type="molecule type" value="Genomic_DNA"/>
</dbReference>
<comment type="caution">
    <text evidence="2">The sequence shown here is derived from an EMBL/GenBank/DDBJ whole genome shotgun (WGS) entry which is preliminary data.</text>
</comment>
<feature type="region of interest" description="Disordered" evidence="1">
    <location>
        <begin position="67"/>
        <end position="97"/>
    </location>
</feature>
<reference evidence="2" key="1">
    <citation type="submission" date="2021-02" db="EMBL/GenBank/DDBJ databases">
        <title>Draft genome sequence of Microbispora sp. RL4-1S isolated from rice leaves in Thailand.</title>
        <authorList>
            <person name="Muangham S."/>
            <person name="Duangmal K."/>
        </authorList>
    </citation>
    <scope>NUCLEOTIDE SEQUENCE</scope>
    <source>
        <strain evidence="2">RL4-1S</strain>
    </source>
</reference>
<evidence type="ECO:0000313" key="3">
    <source>
        <dbReference type="Proteomes" id="UP000674234"/>
    </source>
</evidence>
<dbReference type="AlphaFoldDB" id="A0A940WL44"/>
<evidence type="ECO:0000256" key="1">
    <source>
        <dbReference type="SAM" id="MobiDB-lite"/>
    </source>
</evidence>
<sequence length="133" mass="13418">MAGTKCFTVEFDRGENEPKIIWADTFRLSDDEEWVDFYDADGEKISSVRAPLVLAVDRACAAPIADTPQAAEGRIGPRGVPASRQAAAGAGLNGPSSSLAAGPVEAAALAAARGGVPQQGDAAAAIGAVPGAR</sequence>
<accession>A0A940WL44</accession>
<dbReference type="Proteomes" id="UP000674234">
    <property type="component" value="Unassembled WGS sequence"/>
</dbReference>